<dbReference type="Pfam" id="PF20616">
    <property type="entry name" value="Caps_syn_GfcC_N"/>
    <property type="match status" value="1"/>
</dbReference>
<dbReference type="Gene3D" id="3.10.560.10">
    <property type="entry name" value="Outer membrane lipoprotein wza domain like"/>
    <property type="match status" value="1"/>
</dbReference>
<keyword evidence="1" id="KW-0732">Signal</keyword>
<feature type="domain" description="Capsule biosynthesis GfcC-like C-terminal" evidence="2">
    <location>
        <begin position="174"/>
        <end position="250"/>
    </location>
</feature>
<feature type="chain" id="PRO_5006391672" evidence="1">
    <location>
        <begin position="21"/>
        <end position="258"/>
    </location>
</feature>
<feature type="domain" description="Capsule biosynthesis GfcC-like N-terminal" evidence="3">
    <location>
        <begin position="43"/>
        <end position="143"/>
    </location>
</feature>
<dbReference type="InterPro" id="IPR046459">
    <property type="entry name" value="Caps_syn_GfcC_N"/>
</dbReference>
<name>A0A0R0B1M0_9GAMM</name>
<keyword evidence="5" id="KW-1185">Reference proteome</keyword>
<evidence type="ECO:0000259" key="2">
    <source>
        <dbReference type="Pfam" id="PF06251"/>
    </source>
</evidence>
<comment type="caution">
    <text evidence="4">The sequence shown here is derived from an EMBL/GenBank/DDBJ whole genome shotgun (WGS) entry which is preliminary data.</text>
</comment>
<dbReference type="Proteomes" id="UP000051757">
    <property type="component" value="Unassembled WGS sequence"/>
</dbReference>
<sequence length="258" mass="27017">MSPRLLALLLGTITAATASAAPQVSVEVMGHVSHPGVQIMPAGARLSDAILAASPQPSAYPLAAAWLRASERIAQTRLKTGVLFDLAQLMDDTSADADDAGVARTLADDIERMPVTGRVPALLTARAIEVADASNRPIGDGDRLVYPGRPNTVTVMGVVAEPCTLDHVAQQAPVDYLRDCPALRAASKDHLYVIEPDGRVEKIGIALWNRSAPSSLAPGAVLYVPLRPSALAKVNPGLNEEIASFLATQVMELPGVSP</sequence>
<proteinExistence type="predicted"/>
<protein>
    <submittedName>
        <fullName evidence="4">Uncharacterized protein</fullName>
    </submittedName>
</protein>
<evidence type="ECO:0000313" key="4">
    <source>
        <dbReference type="EMBL" id="KRG50949.1"/>
    </source>
</evidence>
<reference evidence="4 5" key="1">
    <citation type="journal article" date="2016" name="Front. Microbiol.">
        <title>Genome Sequence of Type Strains of Genus Stenotrophomonas.</title>
        <authorList>
            <person name="Patil P.P."/>
            <person name="Midha S."/>
            <person name="Kumar S."/>
            <person name="Patil P.B."/>
        </authorList>
    </citation>
    <scope>NUCLEOTIDE SEQUENCE [LARGE SCALE GENOMIC DNA]</scope>
    <source>
        <strain evidence="4 5">LMG 978</strain>
    </source>
</reference>
<evidence type="ECO:0000259" key="3">
    <source>
        <dbReference type="Pfam" id="PF20616"/>
    </source>
</evidence>
<evidence type="ECO:0000256" key="1">
    <source>
        <dbReference type="SAM" id="SignalP"/>
    </source>
</evidence>
<dbReference type="InterPro" id="IPR010425">
    <property type="entry name" value="Caps_synth_GfcC-like_C"/>
</dbReference>
<organism evidence="4 5">
    <name type="scientific">Stenotrophomonas beteli</name>
    <dbReference type="NCBI Taxonomy" id="3384461"/>
    <lineage>
        <taxon>Bacteria</taxon>
        <taxon>Pseudomonadati</taxon>
        <taxon>Pseudomonadota</taxon>
        <taxon>Gammaproteobacteria</taxon>
        <taxon>Lysobacterales</taxon>
        <taxon>Lysobacteraceae</taxon>
        <taxon>Stenotrophomonas</taxon>
        <taxon>Stenotrophomonas maltophilia group</taxon>
    </lineage>
</organism>
<dbReference type="OrthoDB" id="6999256at2"/>
<dbReference type="Pfam" id="PF06251">
    <property type="entry name" value="Caps_syn_GfcC_C"/>
    <property type="match status" value="1"/>
</dbReference>
<dbReference type="EMBL" id="LLXV01000029">
    <property type="protein sequence ID" value="KRG50949.1"/>
    <property type="molecule type" value="Genomic_DNA"/>
</dbReference>
<evidence type="ECO:0000313" key="5">
    <source>
        <dbReference type="Proteomes" id="UP000051757"/>
    </source>
</evidence>
<feature type="signal peptide" evidence="1">
    <location>
        <begin position="1"/>
        <end position="20"/>
    </location>
</feature>
<gene>
    <name evidence="4" type="ORF">ARC23_10460</name>
</gene>
<dbReference type="AlphaFoldDB" id="A0A0R0B1M0"/>
<accession>A0A0R0B1M0</accession>